<sequence length="1213" mass="142223">MSRLNRIQNEIKQLEGGRFQKLCDSYLYRKRNWDGLVSLGSMEGADKTTKGIPDTYFFDNRINKYILVMYGTRKDSTAKLEQDIKEAIEKTKIDKNDIKEIICCHTSSNLTIEKDKKLRALAGPIELTLIGIDTLSHDLLQFKYQDIIKDFLGIDESTEQVWNIEQFISIHDRSKTNAPLTTAYIDGVDTVEGLVNKLNNHQILLLSGVAGAGKTRAAIELCKKLPKDSNIICVKSNNMPVYQDIKDALDNNRVNYLLLDDANTITNFEAIVNLLRLDEYEKNLKIIITVRDYALSGIINLLEPFQIKIQEIYLMDDEQLELLINSITKISSRNLRKIMELSHNNPRLAVIAAIMMKNHNYEFLENGKDILGNYYNQIIKENALSQNEKISLFILSFKNKINLTNSESLEELATFFKIDFDIFLDSLNNLHDKELCDVFQDKAAKVSDQSLSDFITIDFIVNSRIFKIRDFFINLFPKYKKEILKMLVLVNNFVTLKSWTNYLENEIKFIYNEVIEHFNKELFLEQYAVLIPIEALSYINQKIKDAESTEYQITQKEFEEKKGTNRVNDPIIKILCSLSNSERFNDAGMFLMKYFKKRQDKVYEVFSAIESKFDIDEDWKFYLEKRFCIFEIFSKQKNISELTALLIVNIAEKFLKFSGEKLIANGRSVVINRYTLVDGDYLSELHKKIFDTLFEVYNLDYVEVNNYIDKLLFNYPTYEVSNGFFKTVTSDLKYLENLFFKDLGKLDIRKEAIVFNLYSETKKLKLKPQPFLGYKLSITQSIYNTFSSNMLTYDDSNFNYEESQVLRLKKLNKVYEEYSDSLPWLFNTLSKYQSDELLDKYELQESIFMLYTHSKVDEKIKILIALLNSEFSIQNYHYDCFMEKLSFKNGKKVLNSVKNEVKESWYLSNLITSKNIDKDMLEELILLLRKLKNYEILNCFSILCFESYIQLDTNILDILVSKYRDGEILESFFLPNYVSEEQANKIVAIVGHKELEEIYLDSFNTKNADKSGEIFKRLIRKSDANFIYLFLTKMNIEQMKLNFVNRNVQLKNIWESPIALEGIKKYLDFLIQSNRVNHFGIDPYLEEIFKTNIEKSVEFIKKEVSNTNDENRLVELYNLSLEIFDDEILLGLLELLKEKNVEMDFFEKLHLTMRIKSWSGSLVPYLDKEISFLNKLLNIFDDIEYISHSLVITSRIDSLKIQKEKELLSDYLE</sequence>
<dbReference type="EMBL" id="CP034465">
    <property type="protein sequence ID" value="AZP03776.1"/>
    <property type="molecule type" value="Genomic_DNA"/>
</dbReference>
<evidence type="ECO:0000313" key="2">
    <source>
        <dbReference type="EMBL" id="AZP03776.1"/>
    </source>
</evidence>
<dbReference type="SUPFAM" id="SSF52540">
    <property type="entry name" value="P-loop containing nucleoside triphosphate hydrolases"/>
    <property type="match status" value="1"/>
</dbReference>
<gene>
    <name evidence="2" type="ORF">EJN90_03340</name>
</gene>
<evidence type="ECO:0000313" key="3">
    <source>
        <dbReference type="Proteomes" id="UP000273326"/>
    </source>
</evidence>
<feature type="domain" description="Novel STAND NTPase 3" evidence="1">
    <location>
        <begin position="194"/>
        <end position="316"/>
    </location>
</feature>
<dbReference type="OrthoDB" id="9816071at2"/>
<dbReference type="Proteomes" id="UP000273326">
    <property type="component" value="Chromosome"/>
</dbReference>
<organism evidence="2 3">
    <name type="scientific">Jeotgalibaca ciconiae</name>
    <dbReference type="NCBI Taxonomy" id="2496265"/>
    <lineage>
        <taxon>Bacteria</taxon>
        <taxon>Bacillati</taxon>
        <taxon>Bacillota</taxon>
        <taxon>Bacilli</taxon>
        <taxon>Lactobacillales</taxon>
        <taxon>Carnobacteriaceae</taxon>
        <taxon>Jeotgalibaca</taxon>
    </lineage>
</organism>
<name>A0A3S9H8W2_9LACT</name>
<reference evidence="3" key="1">
    <citation type="submission" date="2018-12" db="EMBL/GenBank/DDBJ databases">
        <title>Complete genome sequencing of Jeotgalibaca sp. H21T32.</title>
        <authorList>
            <person name="Bae J.-W."/>
            <person name="Lee S.-Y."/>
        </authorList>
    </citation>
    <scope>NUCLEOTIDE SEQUENCE [LARGE SCALE GENOMIC DNA]</scope>
    <source>
        <strain evidence="3">H21T32</strain>
    </source>
</reference>
<proteinExistence type="predicted"/>
<evidence type="ECO:0000259" key="1">
    <source>
        <dbReference type="Pfam" id="PF20720"/>
    </source>
</evidence>
<dbReference type="InterPro" id="IPR049050">
    <property type="entry name" value="nSTAND3"/>
</dbReference>
<dbReference type="KEGG" id="jeh:EJN90_03340"/>
<dbReference type="AlphaFoldDB" id="A0A3S9H8W2"/>
<dbReference type="InterPro" id="IPR027417">
    <property type="entry name" value="P-loop_NTPase"/>
</dbReference>
<dbReference type="RefSeq" id="WP_126108861.1">
    <property type="nucleotide sequence ID" value="NZ_CP034465.1"/>
</dbReference>
<protein>
    <recommendedName>
        <fullName evidence="1">Novel STAND NTPase 3 domain-containing protein</fullName>
    </recommendedName>
</protein>
<dbReference type="Pfam" id="PF20720">
    <property type="entry name" value="nSTAND3"/>
    <property type="match status" value="1"/>
</dbReference>
<keyword evidence="3" id="KW-1185">Reference proteome</keyword>
<accession>A0A3S9H8W2</accession>